<gene>
    <name evidence="1" type="ORF">ALC53_12820</name>
</gene>
<organism evidence="1 2">
    <name type="scientific">Atta colombica</name>
    <dbReference type="NCBI Taxonomy" id="520822"/>
    <lineage>
        <taxon>Eukaryota</taxon>
        <taxon>Metazoa</taxon>
        <taxon>Ecdysozoa</taxon>
        <taxon>Arthropoda</taxon>
        <taxon>Hexapoda</taxon>
        <taxon>Insecta</taxon>
        <taxon>Pterygota</taxon>
        <taxon>Neoptera</taxon>
        <taxon>Endopterygota</taxon>
        <taxon>Hymenoptera</taxon>
        <taxon>Apocrita</taxon>
        <taxon>Aculeata</taxon>
        <taxon>Formicoidea</taxon>
        <taxon>Formicidae</taxon>
        <taxon>Myrmicinae</taxon>
        <taxon>Atta</taxon>
    </lineage>
</organism>
<name>A0A151HYM6_9HYME</name>
<evidence type="ECO:0000313" key="2">
    <source>
        <dbReference type="Proteomes" id="UP000078540"/>
    </source>
</evidence>
<sequence length="345" mass="39492">MQLSDYDKIIIIQCKIEIDKTIHYCGMHSHVSVVHNGKYLQEIGEQSCKRLHEAGTIRIANAIIDRIKQNTTNLRSVTLVGSAVNDNYGTWDNVFVQASIKITISGDTHPKARAIRSQVLASSKIKTEILPEHNNVERLSGLLFTIHFEQYDTLYEGLVAKLLPKENQSTPIIYTTQCTTFAKTSDIDICGYRLAQTEHPKLLILEKGRTFHNRSKVTIENLDIFLYVNSKFIYVEKHIKTQLTQLYQDIMYYVTTGEVIHLVKCIPVEVKLRYAEQCYNELIGVSFFLLPKIKDLIKNGHSKSTWHYTSPSSLATSGIYNNEDIDRLRSNVPHHVFCDQQCLTQ</sequence>
<dbReference type="Pfam" id="PF24664">
    <property type="entry name" value="Monjiviricetes_fusion"/>
    <property type="match status" value="2"/>
</dbReference>
<dbReference type="STRING" id="520822.A0A151HYM6"/>
<reference evidence="1 2" key="1">
    <citation type="submission" date="2015-09" db="EMBL/GenBank/DDBJ databases">
        <title>Atta colombica WGS genome.</title>
        <authorList>
            <person name="Nygaard S."/>
            <person name="Hu H."/>
            <person name="Boomsma J."/>
            <person name="Zhang G."/>
        </authorList>
    </citation>
    <scope>NUCLEOTIDE SEQUENCE [LARGE SCALE GENOMIC DNA]</scope>
    <source>
        <strain evidence="1">Treedump-2</strain>
        <tissue evidence="1">Whole body</tissue>
    </source>
</reference>
<dbReference type="EMBL" id="KQ976719">
    <property type="protein sequence ID" value="KYM76725.1"/>
    <property type="molecule type" value="Genomic_DNA"/>
</dbReference>
<proteinExistence type="predicted"/>
<keyword evidence="2" id="KW-1185">Reference proteome</keyword>
<dbReference type="Proteomes" id="UP000078540">
    <property type="component" value="Unassembled WGS sequence"/>
</dbReference>
<dbReference type="AlphaFoldDB" id="A0A151HYM6"/>
<evidence type="ECO:0000313" key="1">
    <source>
        <dbReference type="EMBL" id="KYM76725.1"/>
    </source>
</evidence>
<accession>A0A151HYM6</accession>
<protein>
    <submittedName>
        <fullName evidence="1">Uncharacterized protein</fullName>
    </submittedName>
</protein>